<evidence type="ECO:0000313" key="1">
    <source>
        <dbReference type="Proteomes" id="UP000025227"/>
    </source>
</evidence>
<dbReference type="Proteomes" id="UP000025227">
    <property type="component" value="Unplaced"/>
</dbReference>
<protein>
    <submittedName>
        <fullName evidence="2">Uncharacterized protein</fullName>
    </submittedName>
</protein>
<dbReference type="OrthoDB" id="10041158at2759"/>
<sequence>MNSKNSADKIPSKAVSAKRQVPARFELALLDSKSRVLTATLRNQRQLLDKMNSCAASPGDHYRKLSQNSIESRLCKTSGSGEIRTRVTGFKVQGVNRYTTEPTTTLG</sequence>
<accession>A0A7I5E9Q1</accession>
<organism evidence="1 2">
    <name type="scientific">Haemonchus contortus</name>
    <name type="common">Barber pole worm</name>
    <dbReference type="NCBI Taxonomy" id="6289"/>
    <lineage>
        <taxon>Eukaryota</taxon>
        <taxon>Metazoa</taxon>
        <taxon>Ecdysozoa</taxon>
        <taxon>Nematoda</taxon>
        <taxon>Chromadorea</taxon>
        <taxon>Rhabditida</taxon>
        <taxon>Rhabditina</taxon>
        <taxon>Rhabditomorpha</taxon>
        <taxon>Strongyloidea</taxon>
        <taxon>Trichostrongylidae</taxon>
        <taxon>Haemonchus</taxon>
    </lineage>
</organism>
<reference evidence="2" key="1">
    <citation type="submission" date="2020-12" db="UniProtKB">
        <authorList>
            <consortium name="WormBaseParasite"/>
        </authorList>
    </citation>
    <scope>IDENTIFICATION</scope>
    <source>
        <strain evidence="2">MHco3</strain>
    </source>
</reference>
<keyword evidence="1" id="KW-1185">Reference proteome</keyword>
<name>A0A7I5E9Q1_HAECO</name>
<dbReference type="AlphaFoldDB" id="A0A7I5E9Q1"/>
<dbReference type="WBParaSite" id="HCON_00091390-00001">
    <property type="protein sequence ID" value="HCON_00091390-00001"/>
    <property type="gene ID" value="HCON_00091390"/>
</dbReference>
<evidence type="ECO:0000313" key="2">
    <source>
        <dbReference type="WBParaSite" id="HCON_00091390-00001"/>
    </source>
</evidence>
<proteinExistence type="predicted"/>